<evidence type="ECO:0000313" key="2">
    <source>
        <dbReference type="EMBL" id="ETO09379.1"/>
    </source>
</evidence>
<dbReference type="AlphaFoldDB" id="X6M659"/>
<comment type="caution">
    <text evidence="2">The sequence shown here is derived from an EMBL/GenBank/DDBJ whole genome shotgun (WGS) entry which is preliminary data.</text>
</comment>
<dbReference type="Pfam" id="PF05808">
    <property type="entry name" value="Podoplanin"/>
    <property type="match status" value="1"/>
</dbReference>
<dbReference type="Proteomes" id="UP000023152">
    <property type="component" value="Unassembled WGS sequence"/>
</dbReference>
<evidence type="ECO:0000256" key="1">
    <source>
        <dbReference type="SAM" id="Phobius"/>
    </source>
</evidence>
<accession>X6M659</accession>
<reference evidence="2 3" key="1">
    <citation type="journal article" date="2013" name="Curr. Biol.">
        <title>The Genome of the Foraminiferan Reticulomyxa filosa.</title>
        <authorList>
            <person name="Glockner G."/>
            <person name="Hulsmann N."/>
            <person name="Schleicher M."/>
            <person name="Noegel A.A."/>
            <person name="Eichinger L."/>
            <person name="Gallinger C."/>
            <person name="Pawlowski J."/>
            <person name="Sierra R."/>
            <person name="Euteneuer U."/>
            <person name="Pillet L."/>
            <person name="Moustafa A."/>
            <person name="Platzer M."/>
            <person name="Groth M."/>
            <person name="Szafranski K."/>
            <person name="Schliwa M."/>
        </authorList>
    </citation>
    <scope>NUCLEOTIDE SEQUENCE [LARGE SCALE GENOMIC DNA]</scope>
</reference>
<name>X6M659_RETFI</name>
<feature type="non-terminal residue" evidence="2">
    <location>
        <position position="1"/>
    </location>
</feature>
<keyword evidence="1" id="KW-1133">Transmembrane helix</keyword>
<dbReference type="EMBL" id="ASPP01024096">
    <property type="protein sequence ID" value="ETO09379.1"/>
    <property type="molecule type" value="Genomic_DNA"/>
</dbReference>
<organism evidence="2 3">
    <name type="scientific">Reticulomyxa filosa</name>
    <dbReference type="NCBI Taxonomy" id="46433"/>
    <lineage>
        <taxon>Eukaryota</taxon>
        <taxon>Sar</taxon>
        <taxon>Rhizaria</taxon>
        <taxon>Retaria</taxon>
        <taxon>Foraminifera</taxon>
        <taxon>Monothalamids</taxon>
        <taxon>Reticulomyxidae</taxon>
        <taxon>Reticulomyxa</taxon>
    </lineage>
</organism>
<protein>
    <submittedName>
        <fullName evidence="2">Uncharacterized protein</fullName>
    </submittedName>
</protein>
<keyword evidence="1" id="KW-0812">Transmembrane</keyword>
<proteinExistence type="predicted"/>
<sequence>GFFFKKKKNNLIFGHYKKKANKGQGTSSSIGCSSSSGNTTSCSFQMYVQEGYSSNRLQLKCDNGNDQACARTFYHCGDFYERSCAMVYANDQWTCLGNCPTETTTTAAATTTQSGAKNRIGEDYSTTLSETSTSQASAEVSNESVSSVLHWSIPTIILVAIIIGLLLLVALLFGILIVFWRRMHRRSQVVDGVLYNSDGEPLMYGIHPENISTNLYGALGYGDDDPYNDLRVQA</sequence>
<keyword evidence="3" id="KW-1185">Reference proteome</keyword>
<evidence type="ECO:0000313" key="3">
    <source>
        <dbReference type="Proteomes" id="UP000023152"/>
    </source>
</evidence>
<keyword evidence="1" id="KW-0472">Membrane</keyword>
<gene>
    <name evidence="2" type="ORF">RFI_27998</name>
</gene>
<feature type="transmembrane region" description="Helical" evidence="1">
    <location>
        <begin position="151"/>
        <end position="180"/>
    </location>
</feature>